<dbReference type="Proteomes" id="UP001529369">
    <property type="component" value="Unassembled WGS sequence"/>
</dbReference>
<reference evidence="5" key="1">
    <citation type="journal article" date="2019" name="Int. J. Syst. Evol. Microbiol.">
        <title>The Global Catalogue of Microorganisms (GCM) 10K type strain sequencing project: providing services to taxonomists for standard genome sequencing and annotation.</title>
        <authorList>
            <consortium name="The Broad Institute Genomics Platform"/>
            <consortium name="The Broad Institute Genome Sequencing Center for Infectious Disease"/>
            <person name="Wu L."/>
            <person name="Ma J."/>
        </authorList>
    </citation>
    <scope>NUCLEOTIDE SEQUENCE [LARGE SCALE GENOMIC DNA]</scope>
    <source>
        <strain evidence="5">CECT 7131</strain>
    </source>
</reference>
<dbReference type="PIRSF" id="PIRSF000390">
    <property type="entry name" value="PLP_StrS"/>
    <property type="match status" value="1"/>
</dbReference>
<dbReference type="RefSeq" id="WP_290316722.1">
    <property type="nucleotide sequence ID" value="NZ_JAUFPN010000125.1"/>
</dbReference>
<dbReference type="PANTHER" id="PTHR30244">
    <property type="entry name" value="TRANSAMINASE"/>
    <property type="match status" value="1"/>
</dbReference>
<comment type="caution">
    <text evidence="4">The sequence shown here is derived from an EMBL/GenBank/DDBJ whole genome shotgun (WGS) entry which is preliminary data.</text>
</comment>
<keyword evidence="4" id="KW-0808">Transferase</keyword>
<dbReference type="CDD" id="cd00616">
    <property type="entry name" value="AHBA_syn"/>
    <property type="match status" value="1"/>
</dbReference>
<dbReference type="SUPFAM" id="SSF53383">
    <property type="entry name" value="PLP-dependent transferases"/>
    <property type="match status" value="1"/>
</dbReference>
<accession>A0ABT8A5D4</accession>
<keyword evidence="4" id="KW-0032">Aminotransferase</keyword>
<dbReference type="InterPro" id="IPR015421">
    <property type="entry name" value="PyrdxlP-dep_Trfase_major"/>
</dbReference>
<protein>
    <submittedName>
        <fullName evidence="4">DegT/DnrJ/EryC1/StrS family aminotransferase</fullName>
        <ecNumber evidence="4">2.6.1.-</ecNumber>
    </submittedName>
</protein>
<gene>
    <name evidence="4" type="ORF">QWZ14_11105</name>
</gene>
<evidence type="ECO:0000313" key="5">
    <source>
        <dbReference type="Proteomes" id="UP001529369"/>
    </source>
</evidence>
<dbReference type="EC" id="2.6.1.-" evidence="4"/>
<proteinExistence type="inferred from homology"/>
<dbReference type="Gene3D" id="3.40.640.10">
    <property type="entry name" value="Type I PLP-dependent aspartate aminotransferase-like (Major domain)"/>
    <property type="match status" value="1"/>
</dbReference>
<keyword evidence="1 3" id="KW-0663">Pyridoxal phosphate</keyword>
<name>A0ABT8A5D4_9PROT</name>
<dbReference type="InterPro" id="IPR015424">
    <property type="entry name" value="PyrdxlP-dep_Trfase"/>
</dbReference>
<keyword evidence="5" id="KW-1185">Reference proteome</keyword>
<dbReference type="Pfam" id="PF01041">
    <property type="entry name" value="DegT_DnrJ_EryC1"/>
    <property type="match status" value="1"/>
</dbReference>
<evidence type="ECO:0000256" key="2">
    <source>
        <dbReference type="ARBA" id="ARBA00037999"/>
    </source>
</evidence>
<evidence type="ECO:0000313" key="4">
    <source>
        <dbReference type="EMBL" id="MDN3564910.1"/>
    </source>
</evidence>
<dbReference type="GO" id="GO:0008483">
    <property type="term" value="F:transaminase activity"/>
    <property type="evidence" value="ECO:0007669"/>
    <property type="project" value="UniProtKB-KW"/>
</dbReference>
<dbReference type="Gene3D" id="3.90.1150.10">
    <property type="entry name" value="Aspartate Aminotransferase, domain 1"/>
    <property type="match status" value="1"/>
</dbReference>
<dbReference type="EMBL" id="JAUFPN010000125">
    <property type="protein sequence ID" value="MDN3564910.1"/>
    <property type="molecule type" value="Genomic_DNA"/>
</dbReference>
<evidence type="ECO:0000256" key="3">
    <source>
        <dbReference type="RuleBase" id="RU004508"/>
    </source>
</evidence>
<evidence type="ECO:0000256" key="1">
    <source>
        <dbReference type="ARBA" id="ARBA00022898"/>
    </source>
</evidence>
<dbReference type="InterPro" id="IPR000653">
    <property type="entry name" value="DegT/StrS_aminotransferase"/>
</dbReference>
<dbReference type="InterPro" id="IPR015422">
    <property type="entry name" value="PyrdxlP-dep_Trfase_small"/>
</dbReference>
<dbReference type="PANTHER" id="PTHR30244:SF36">
    <property type="entry name" value="3-OXO-GLUCOSE-6-PHOSPHATE:GLUTAMATE AMINOTRANSFERASE"/>
    <property type="match status" value="1"/>
</dbReference>
<sequence>MNATQSIIAQADPGAGYRAQQAEIDAAVARALNSGWYILGKEGEAFEQEFAQWLGTTRAVGCANGTDALALILRGMGIGEGCTVATVSHTAVATVAAIEMAGATPLLLDIDPDTFTMDPDELAAVLEDPPPGLPPIRAAIAVHIYGQACDLDPMLAACQRAGVALIEDCAQAHGAMLGGRRVGTMGNAAAFSLYPTKNLGALGDGGILATDDFELADRIGAIRQYGWRERYVSSLVGVNSRLDEIQAAILRVKLQVLDANNARRREIAAAYDAALEGGPLSPPVRRADSEHVFHQYVLRTGARAELMARLRADGVGTGIHYPVPVHEQSAYAGRTALGPAGCAETSRAAQEVVSLPMYPELTDEQVGRVCAGLRNLAG</sequence>
<organism evidence="4 5">
    <name type="scientific">Paeniroseomonas aquatica</name>
    <dbReference type="NCBI Taxonomy" id="373043"/>
    <lineage>
        <taxon>Bacteria</taxon>
        <taxon>Pseudomonadati</taxon>
        <taxon>Pseudomonadota</taxon>
        <taxon>Alphaproteobacteria</taxon>
        <taxon>Acetobacterales</taxon>
        <taxon>Acetobacteraceae</taxon>
        <taxon>Paeniroseomonas</taxon>
    </lineage>
</organism>
<comment type="similarity">
    <text evidence="2 3">Belongs to the DegT/DnrJ/EryC1 family.</text>
</comment>